<dbReference type="GO" id="GO:0006508">
    <property type="term" value="P:proteolysis"/>
    <property type="evidence" value="ECO:0007669"/>
    <property type="project" value="InterPro"/>
</dbReference>
<evidence type="ECO:0000259" key="3">
    <source>
        <dbReference type="Pfam" id="PF00656"/>
    </source>
</evidence>
<dbReference type="GO" id="GO:0005737">
    <property type="term" value="C:cytoplasm"/>
    <property type="evidence" value="ECO:0007669"/>
    <property type="project" value="TreeGrafter"/>
</dbReference>
<feature type="domain" description="Peptidase C14 caspase" evidence="3">
    <location>
        <begin position="3"/>
        <end position="184"/>
    </location>
</feature>
<sequence length="534" mass="54214">MGKYAVVIGVNYTKNPEAALQGCCNDARLMVNLLHSKGFEDEDIKLLVDDDDSNDSPNHVNVKKALDWLCTGRSEGDTIFMHFSGHGTQVPADDDDVEEDKLDEAICLEELFLMADDDLKQYFSQLPEGVRATVVMDCCHSGSMLDGQEVAIQGAKDEDSAVPPQESDDLVNVLGGSREAVSNRSLPISTICNVMSQKLGSPVSPTGSGVNGAMAQVFGGTAGKLMMKFALGQMAKQDGGSSNPLVGMLGGMMGGKSTSSSGSNPLAAMMGGGSTSSGSNPLAAMMGGGGSTTSSNPLASMMGGGESTTSSNPLASMMGGGESTTSSNPLASMMGGGGSTTSSNPLASMMGGGGSTTSSNPLASMMGGGGSTEQNGNPMGSLMGALGGGNASSGGSNPLASMMGGGATETETAAPQSQNPMAMLSGLMGGMGLGGQEDSGDAPAYNPAHQPMSRDVCTLITGCQASETSADVRPAGEEAFGALTKTLTTLYEKNPETTYHDLVSNVRSELSRGGFKQNPCLECSETMAHQPFIC</sequence>
<dbReference type="Pfam" id="PF00656">
    <property type="entry name" value="Peptidase_C14"/>
    <property type="match status" value="2"/>
</dbReference>
<feature type="region of interest" description="Disordered" evidence="2">
    <location>
        <begin position="248"/>
        <end position="360"/>
    </location>
</feature>
<reference evidence="5" key="1">
    <citation type="journal article" date="2013" name="Proc. Natl. Acad. Sci. U.S.A.">
        <title>Genome structure and metabolic features in the red seaweed Chondrus crispus shed light on evolution of the Archaeplastida.</title>
        <authorList>
            <person name="Collen J."/>
            <person name="Porcel B."/>
            <person name="Carre W."/>
            <person name="Ball S.G."/>
            <person name="Chaparro C."/>
            <person name="Tonon T."/>
            <person name="Barbeyron T."/>
            <person name="Michel G."/>
            <person name="Noel B."/>
            <person name="Valentin K."/>
            <person name="Elias M."/>
            <person name="Artiguenave F."/>
            <person name="Arun A."/>
            <person name="Aury J.M."/>
            <person name="Barbosa-Neto J.F."/>
            <person name="Bothwell J.H."/>
            <person name="Bouget F.Y."/>
            <person name="Brillet L."/>
            <person name="Cabello-Hurtado F."/>
            <person name="Capella-Gutierrez S."/>
            <person name="Charrier B."/>
            <person name="Cladiere L."/>
            <person name="Cock J.M."/>
            <person name="Coelho S.M."/>
            <person name="Colleoni C."/>
            <person name="Czjzek M."/>
            <person name="Da Silva C."/>
            <person name="Delage L."/>
            <person name="Denoeud F."/>
            <person name="Deschamps P."/>
            <person name="Dittami S.M."/>
            <person name="Gabaldon T."/>
            <person name="Gachon C.M."/>
            <person name="Groisillier A."/>
            <person name="Herve C."/>
            <person name="Jabbari K."/>
            <person name="Katinka M."/>
            <person name="Kloareg B."/>
            <person name="Kowalczyk N."/>
            <person name="Labadie K."/>
            <person name="Leblanc C."/>
            <person name="Lopez P.J."/>
            <person name="McLachlan D.H."/>
            <person name="Meslet-Cladiere L."/>
            <person name="Moustafa A."/>
            <person name="Nehr Z."/>
            <person name="Nyvall Collen P."/>
            <person name="Panaud O."/>
            <person name="Partensky F."/>
            <person name="Poulain J."/>
            <person name="Rensing S.A."/>
            <person name="Rousvoal S."/>
            <person name="Samson G."/>
            <person name="Symeonidi A."/>
            <person name="Weissenbach J."/>
            <person name="Zambounis A."/>
            <person name="Wincker P."/>
            <person name="Boyen C."/>
        </authorList>
    </citation>
    <scope>NUCLEOTIDE SEQUENCE [LARGE SCALE GENOMIC DNA]</scope>
    <source>
        <strain evidence="5">cv. Stackhouse</strain>
    </source>
</reference>
<dbReference type="PANTHER" id="PTHR48104">
    <property type="entry name" value="METACASPASE-4"/>
    <property type="match status" value="1"/>
</dbReference>
<evidence type="ECO:0000313" key="4">
    <source>
        <dbReference type="EMBL" id="CDF37365.1"/>
    </source>
</evidence>
<accession>R7QIW3</accession>
<keyword evidence="5" id="KW-1185">Reference proteome</keyword>
<dbReference type="EMBL" id="HG001833">
    <property type="protein sequence ID" value="CDF37365.1"/>
    <property type="molecule type" value="Genomic_DNA"/>
</dbReference>
<dbReference type="InterPro" id="IPR050452">
    <property type="entry name" value="Metacaspase"/>
</dbReference>
<dbReference type="RefSeq" id="XP_005717184.1">
    <property type="nucleotide sequence ID" value="XM_005717127.1"/>
</dbReference>
<proteinExistence type="inferred from homology"/>
<dbReference type="KEGG" id="ccp:CHC_T00009024001"/>
<feature type="domain" description="Peptidase C14 caspase" evidence="3">
    <location>
        <begin position="441"/>
        <end position="524"/>
    </location>
</feature>
<dbReference type="Proteomes" id="UP000012073">
    <property type="component" value="Unassembled WGS sequence"/>
</dbReference>
<dbReference type="GeneID" id="17324901"/>
<dbReference type="Gramene" id="CDF37365">
    <property type="protein sequence ID" value="CDF37365"/>
    <property type="gene ID" value="CHC_T00009024001"/>
</dbReference>
<evidence type="ECO:0000256" key="1">
    <source>
        <dbReference type="ARBA" id="ARBA00009005"/>
    </source>
</evidence>
<dbReference type="Gene3D" id="3.40.50.12660">
    <property type="match status" value="2"/>
</dbReference>
<evidence type="ECO:0000256" key="2">
    <source>
        <dbReference type="SAM" id="MobiDB-lite"/>
    </source>
</evidence>
<dbReference type="PANTHER" id="PTHR48104:SF30">
    <property type="entry name" value="METACASPASE-1"/>
    <property type="match status" value="1"/>
</dbReference>
<dbReference type="GO" id="GO:0004197">
    <property type="term" value="F:cysteine-type endopeptidase activity"/>
    <property type="evidence" value="ECO:0007669"/>
    <property type="project" value="InterPro"/>
</dbReference>
<dbReference type="AlphaFoldDB" id="R7QIW3"/>
<evidence type="ECO:0000313" key="5">
    <source>
        <dbReference type="Proteomes" id="UP000012073"/>
    </source>
</evidence>
<name>R7QIW3_CHOCR</name>
<protein>
    <submittedName>
        <fullName evidence="4">Metacaspase type II, MCP1</fullName>
    </submittedName>
</protein>
<dbReference type="OrthoDB" id="3223806at2759"/>
<dbReference type="InterPro" id="IPR011600">
    <property type="entry name" value="Pept_C14_caspase"/>
</dbReference>
<comment type="similarity">
    <text evidence="1">Belongs to the peptidase C14B family.</text>
</comment>
<dbReference type="OMA" id="FDSQHIE"/>
<organism evidence="4 5">
    <name type="scientific">Chondrus crispus</name>
    <name type="common">Carrageen Irish moss</name>
    <name type="synonym">Polymorpha crispa</name>
    <dbReference type="NCBI Taxonomy" id="2769"/>
    <lineage>
        <taxon>Eukaryota</taxon>
        <taxon>Rhodophyta</taxon>
        <taxon>Florideophyceae</taxon>
        <taxon>Rhodymeniophycidae</taxon>
        <taxon>Gigartinales</taxon>
        <taxon>Gigartinaceae</taxon>
        <taxon>Chondrus</taxon>
    </lineage>
</organism>
<gene>
    <name evidence="4" type="ORF">CHC_T00009024001</name>
</gene>